<evidence type="ECO:0000256" key="4">
    <source>
        <dbReference type="ARBA" id="ARBA00023125"/>
    </source>
</evidence>
<dbReference type="InterPro" id="IPR027417">
    <property type="entry name" value="P-loop_NTPase"/>
</dbReference>
<feature type="repeat" description="WD" evidence="5">
    <location>
        <begin position="1248"/>
        <end position="1289"/>
    </location>
</feature>
<dbReference type="PROSITE" id="PS00678">
    <property type="entry name" value="WD_REPEATS_1"/>
    <property type="match status" value="2"/>
</dbReference>
<dbReference type="PRINTS" id="PR00320">
    <property type="entry name" value="GPROTEINBRPT"/>
</dbReference>
<dbReference type="Pfam" id="PF03704">
    <property type="entry name" value="BTAD"/>
    <property type="match status" value="1"/>
</dbReference>
<evidence type="ECO:0000313" key="8">
    <source>
        <dbReference type="EMBL" id="GER98036.1"/>
    </source>
</evidence>
<keyword evidence="2 5" id="KW-0853">WD repeat</keyword>
<dbReference type="SUPFAM" id="SSF48452">
    <property type="entry name" value="TPR-like"/>
    <property type="match status" value="1"/>
</dbReference>
<feature type="repeat" description="WD" evidence="5">
    <location>
        <begin position="1290"/>
        <end position="1322"/>
    </location>
</feature>
<feature type="repeat" description="WD" evidence="5">
    <location>
        <begin position="1124"/>
        <end position="1165"/>
    </location>
</feature>
<organism evidence="8 9">
    <name type="scientific">Acrocarpospora corrugata</name>
    <dbReference type="NCBI Taxonomy" id="35763"/>
    <lineage>
        <taxon>Bacteria</taxon>
        <taxon>Bacillati</taxon>
        <taxon>Actinomycetota</taxon>
        <taxon>Actinomycetes</taxon>
        <taxon>Streptosporangiales</taxon>
        <taxon>Streptosporangiaceae</taxon>
        <taxon>Acrocarpospora</taxon>
    </lineage>
</organism>
<feature type="repeat" description="WD" evidence="5">
    <location>
        <begin position="787"/>
        <end position="819"/>
    </location>
</feature>
<dbReference type="Pfam" id="PF20703">
    <property type="entry name" value="nSTAND1"/>
    <property type="match status" value="1"/>
</dbReference>
<dbReference type="EMBL" id="BLAD01000035">
    <property type="protein sequence ID" value="GER98036.1"/>
    <property type="molecule type" value="Genomic_DNA"/>
</dbReference>
<dbReference type="InterPro" id="IPR011047">
    <property type="entry name" value="Quinoprotein_ADH-like_sf"/>
</dbReference>
<dbReference type="SUPFAM" id="SSF46894">
    <property type="entry name" value="C-terminal effector domain of the bipartite response regulators"/>
    <property type="match status" value="1"/>
</dbReference>
<dbReference type="InterPro" id="IPR016032">
    <property type="entry name" value="Sig_transdc_resp-reg_C-effctor"/>
</dbReference>
<dbReference type="Gene3D" id="1.25.40.10">
    <property type="entry name" value="Tetratricopeptide repeat domain"/>
    <property type="match status" value="1"/>
</dbReference>
<dbReference type="PROSITE" id="PS50082">
    <property type="entry name" value="WD_REPEATS_2"/>
    <property type="match status" value="7"/>
</dbReference>
<dbReference type="Pfam" id="PF00400">
    <property type="entry name" value="WD40"/>
    <property type="match status" value="6"/>
</dbReference>
<feature type="repeat" description="WD" evidence="5">
    <location>
        <begin position="1083"/>
        <end position="1115"/>
    </location>
</feature>
<dbReference type="GO" id="GO:0006355">
    <property type="term" value="P:regulation of DNA-templated transcription"/>
    <property type="evidence" value="ECO:0007669"/>
    <property type="project" value="InterPro"/>
</dbReference>
<dbReference type="Gene3D" id="2.130.10.10">
    <property type="entry name" value="YVTN repeat-like/Quinoprotein amine dehydrogenase"/>
    <property type="match status" value="4"/>
</dbReference>
<dbReference type="SMART" id="SM00862">
    <property type="entry name" value="Trans_reg_C"/>
    <property type="match status" value="1"/>
</dbReference>
<dbReference type="RefSeq" id="WP_155334496.1">
    <property type="nucleotide sequence ID" value="NZ_BAAABN010000006.1"/>
</dbReference>
<dbReference type="CDD" id="cd00200">
    <property type="entry name" value="WD40"/>
    <property type="match status" value="1"/>
</dbReference>
<feature type="domain" description="Bacterial transcriptional activator" evidence="7">
    <location>
        <begin position="94"/>
        <end position="237"/>
    </location>
</feature>
<dbReference type="GO" id="GO:0003677">
    <property type="term" value="F:DNA binding"/>
    <property type="evidence" value="ECO:0007669"/>
    <property type="project" value="UniProtKB-KW"/>
</dbReference>
<dbReference type="Gene3D" id="1.10.10.10">
    <property type="entry name" value="Winged helix-like DNA-binding domain superfamily/Winged helix DNA-binding domain"/>
    <property type="match status" value="1"/>
</dbReference>
<dbReference type="SMART" id="SM01043">
    <property type="entry name" value="BTAD"/>
    <property type="match status" value="1"/>
</dbReference>
<proteinExistence type="inferred from homology"/>
<dbReference type="InterPro" id="IPR011990">
    <property type="entry name" value="TPR-like_helical_dom_sf"/>
</dbReference>
<comment type="caution">
    <text evidence="8">The sequence shown here is derived from an EMBL/GenBank/DDBJ whole genome shotgun (WGS) entry which is preliminary data.</text>
</comment>
<feature type="repeat" description="WD" evidence="5">
    <location>
        <begin position="1332"/>
        <end position="1372"/>
    </location>
</feature>
<keyword evidence="9" id="KW-1185">Reference proteome</keyword>
<dbReference type="InterPro" id="IPR001680">
    <property type="entry name" value="WD40_rpt"/>
</dbReference>
<dbReference type="InterPro" id="IPR036388">
    <property type="entry name" value="WH-like_DNA-bd_sf"/>
</dbReference>
<dbReference type="SUPFAM" id="SSF52540">
    <property type="entry name" value="P-loop containing nucleoside triphosphate hydrolases"/>
    <property type="match status" value="1"/>
</dbReference>
<dbReference type="PANTHER" id="PTHR44129">
    <property type="entry name" value="WD REPEAT-CONTAINING PROTEIN POP1"/>
    <property type="match status" value="1"/>
</dbReference>
<reference evidence="8 9" key="1">
    <citation type="submission" date="2019-10" db="EMBL/GenBank/DDBJ databases">
        <title>Whole genome shotgun sequence of Acrocarpospora corrugata NBRC 13972.</title>
        <authorList>
            <person name="Ichikawa N."/>
            <person name="Kimura A."/>
            <person name="Kitahashi Y."/>
            <person name="Komaki H."/>
            <person name="Oguchi A."/>
        </authorList>
    </citation>
    <scope>NUCLEOTIDE SEQUENCE [LARGE SCALE GENOMIC DNA]</scope>
    <source>
        <strain evidence="8 9">NBRC 13972</strain>
    </source>
</reference>
<evidence type="ECO:0000256" key="1">
    <source>
        <dbReference type="ARBA" id="ARBA00005820"/>
    </source>
</evidence>
<evidence type="ECO:0000259" key="6">
    <source>
        <dbReference type="SMART" id="SM00862"/>
    </source>
</evidence>
<evidence type="ECO:0000256" key="2">
    <source>
        <dbReference type="ARBA" id="ARBA00022574"/>
    </source>
</evidence>
<evidence type="ECO:0000256" key="3">
    <source>
        <dbReference type="ARBA" id="ARBA00022737"/>
    </source>
</evidence>
<gene>
    <name evidence="8" type="ORF">Acor_00980</name>
</gene>
<sequence>MEFRVLGPLGVEIDGAALPLRSAKQRIVLGVLLSQANTPVPPRQLAEALWERPPASAAENLRLYVYQLRRALADGERITRDTYGYSLNVGPGELDADRFDRDVTAAGALIDDPAAARALLDRALALWRGPAYGDLAETPVIRQAALKLEESRLRATEERVLADLKLGRHAEVVAELNALSDTYPYRESVRGHLMVALYRSGRQAEALDVFRRTRALLADQLGVEPGPELQRLHEAVLRGDRRLSLPERGQPAPPPDVAQPPFQGLRAFSPEQEGWFFGRALLVGRLLDRIDRLPLVSVLGASGSGKSSLLRAGLLGQAGRDPRWQTMLLTPGEHPLEALAGQVAKLADLDAARLREDLAQNPAQLDVSVRNALAGGPPETRALLVVDQFEEVFTLCASPGERDLFIRALLDAALGEERRTTVVLGVRADFLAHLSQYGPLLHALEDEATLLVGPPALPDLRDMIVRPAARAGLTVDADLLATLLTDTGSEPGSLPLLSHALLETWRNRTGATLTLAAYQAGGGVRGAIAQTAEREYDRLDQTGRRVARRIFVRLTALGEGTEDTRRPVNRAELDGLAGPETVDRVLDALTAARLIVRDDGRVEVAHEALIRAWPRLHRWLTDHRADLLTHRRLTDDAHAWEELGRDPGALHRGLRLLTAASWAEENPQELNERETAFLAAGLALADTEHRTARRRARQLKRLAAGLTVMLVLAVAGGVAAVRQGAEARRQRLIESSHQLALTARQLLASDPDRAGLLAIEARRLNPDAQTLGALLSAAAAARRRIDLNVGGTPVFGIALSPDGTMAATAGRDGAIGLWDPARRTKLAALTGHADDVDHYARAVAFSADSTLLASIASGPAVGASPGSLIVWDVRTKRALFKQPYALLSGAMAFSADGTTVAVGTGDGIELRAVAGGGTLAIPAGKRVISLAFSPDRKLLASADGEGGTLWDAATGKRVATIPVPHTHTVAFDAETGHLATSTNAGGVDFWDVTGKKIAPLGDIPPQEALAWVVSQPVNGRIAIANEYGNITIWDVARRQPLATYHDRGRAEARAVALGRDGNMLASAGLGRTIVIREHAVPPFIGHSGAVNDVEISRDGKYVATAGSDETVRLWDPAGQQLAVFGGHSDHVEAVAFSPDGQRLLALTRDHTIAVWDLAGRERITTVPYAGLAASTDIAHHPGGGAVVTASQGRFRWDTPAMKERQIPGLPYIATTLEYSADGKLLVSGSPAGSVLVWDTVTDTRRADWTTGQGEVRDVALNPAGTLLATAGADRTVKIWDVRSGAAVATLTGHTAAVQVVAFSRDGLTLAAAGEDHTISTWETVTWTRSAVLTGHDAPVRGLAFTPDGELVSGGEDGKVVRWSLSAVEARARICREVGHDLPAAEWRAYLPAEPYQASCA</sequence>
<dbReference type="GO" id="GO:0005829">
    <property type="term" value="C:cytosol"/>
    <property type="evidence" value="ECO:0007669"/>
    <property type="project" value="UniProtKB-ARBA"/>
</dbReference>
<feature type="domain" description="OmpR/PhoB-type" evidence="6">
    <location>
        <begin position="15"/>
        <end position="87"/>
    </location>
</feature>
<dbReference type="InterPro" id="IPR019775">
    <property type="entry name" value="WD40_repeat_CS"/>
</dbReference>
<dbReference type="CDD" id="cd15831">
    <property type="entry name" value="BTAD"/>
    <property type="match status" value="1"/>
</dbReference>
<dbReference type="InterPro" id="IPR015943">
    <property type="entry name" value="WD40/YVTN_repeat-like_dom_sf"/>
</dbReference>
<protein>
    <recommendedName>
        <fullName evidence="10">OmpR/PhoB-type domain-containing protein</fullName>
    </recommendedName>
</protein>
<dbReference type="InterPro" id="IPR050349">
    <property type="entry name" value="WD_LIS1/nudF_dynein_reg"/>
</dbReference>
<dbReference type="OrthoDB" id="414967at2"/>
<dbReference type="InterPro" id="IPR005158">
    <property type="entry name" value="BTAD"/>
</dbReference>
<dbReference type="Proteomes" id="UP000334990">
    <property type="component" value="Unassembled WGS sequence"/>
</dbReference>
<dbReference type="InterPro" id="IPR049052">
    <property type="entry name" value="nSTAND1"/>
</dbReference>
<evidence type="ECO:0000259" key="7">
    <source>
        <dbReference type="SMART" id="SM01043"/>
    </source>
</evidence>
<dbReference type="InterPro" id="IPR001867">
    <property type="entry name" value="OmpR/PhoB-type_DNA-bd"/>
</dbReference>
<feature type="repeat" description="WD" evidence="5">
    <location>
        <begin position="1214"/>
        <end position="1247"/>
    </location>
</feature>
<name>A0A5M3VMN1_9ACTN</name>
<keyword evidence="3" id="KW-0677">Repeat</keyword>
<evidence type="ECO:0000256" key="5">
    <source>
        <dbReference type="PROSITE-ProRule" id="PRU00221"/>
    </source>
</evidence>
<accession>A0A5M3VMN1</accession>
<evidence type="ECO:0000313" key="9">
    <source>
        <dbReference type="Proteomes" id="UP000334990"/>
    </source>
</evidence>
<evidence type="ECO:0008006" key="10">
    <source>
        <dbReference type="Google" id="ProtNLM"/>
    </source>
</evidence>
<dbReference type="SUPFAM" id="SSF50998">
    <property type="entry name" value="Quinoprotein alcohol dehydrogenase-like"/>
    <property type="match status" value="2"/>
</dbReference>
<dbReference type="SMART" id="SM00320">
    <property type="entry name" value="WD40"/>
    <property type="match status" value="11"/>
</dbReference>
<dbReference type="GO" id="GO:0000160">
    <property type="term" value="P:phosphorelay signal transduction system"/>
    <property type="evidence" value="ECO:0007669"/>
    <property type="project" value="InterPro"/>
</dbReference>
<dbReference type="PROSITE" id="PS50294">
    <property type="entry name" value="WD_REPEATS_REGION"/>
    <property type="match status" value="6"/>
</dbReference>
<dbReference type="InterPro" id="IPR020472">
    <property type="entry name" value="WD40_PAC1"/>
</dbReference>
<keyword evidence="4" id="KW-0238">DNA-binding</keyword>
<comment type="similarity">
    <text evidence="1">Belongs to the AfsR/DnrI/RedD regulatory family.</text>
</comment>